<dbReference type="SUPFAM" id="SSF49899">
    <property type="entry name" value="Concanavalin A-like lectins/glucanases"/>
    <property type="match status" value="1"/>
</dbReference>
<keyword evidence="1" id="KW-0812">Transmembrane</keyword>
<evidence type="ECO:0000313" key="2">
    <source>
        <dbReference type="EMBL" id="QAZ68836.1"/>
    </source>
</evidence>
<dbReference type="EMBL" id="CP026538">
    <property type="protein sequence ID" value="QAZ68836.1"/>
    <property type="molecule type" value="Genomic_DNA"/>
</dbReference>
<reference evidence="2 3" key="1">
    <citation type="submission" date="2018-02" db="EMBL/GenBank/DDBJ databases">
        <title>Genome sequence of Desulfovibrio carbinolicus DSM 3852.</title>
        <authorList>
            <person name="Wilbanks E."/>
            <person name="Skennerton C.T."/>
            <person name="Orphan V.J."/>
        </authorList>
    </citation>
    <scope>NUCLEOTIDE SEQUENCE [LARGE SCALE GENOMIC DNA]</scope>
    <source>
        <strain evidence="2 3">DSM 3852</strain>
    </source>
</reference>
<dbReference type="Gene3D" id="2.60.120.200">
    <property type="match status" value="1"/>
</dbReference>
<dbReference type="InterPro" id="IPR013320">
    <property type="entry name" value="ConA-like_dom_sf"/>
</dbReference>
<evidence type="ECO:0000256" key="1">
    <source>
        <dbReference type="SAM" id="Phobius"/>
    </source>
</evidence>
<dbReference type="KEGG" id="dcb:C3Y92_16985"/>
<feature type="transmembrane region" description="Helical" evidence="1">
    <location>
        <begin position="24"/>
        <end position="45"/>
    </location>
</feature>
<keyword evidence="3" id="KW-1185">Reference proteome</keyword>
<dbReference type="Proteomes" id="UP000293296">
    <property type="component" value="Chromosome"/>
</dbReference>
<dbReference type="OrthoDB" id="5446117at2"/>
<name>A0A4P6HPY6_9BACT</name>
<protein>
    <submittedName>
        <fullName evidence="2">Uncharacterized protein</fullName>
    </submittedName>
</protein>
<dbReference type="AlphaFoldDB" id="A0A4P6HPY6"/>
<accession>A0A4P6HPY6</accession>
<evidence type="ECO:0000313" key="3">
    <source>
        <dbReference type="Proteomes" id="UP000293296"/>
    </source>
</evidence>
<keyword evidence="1" id="KW-1133">Transmembrane helix</keyword>
<sequence>MEIAVGAPVRRVQWRPWSETGGSLVYVVVAITVVAALCVAVARLYSSTLSTSLAGVQDARAYYLALSGLNVWSAGKTGAYSLPGGMFTLAQSGPDAQGYYTVTSLGSYADNANCLLTAKRKSAKSITFDDDIEDFVLPVVGKTANSKYAVLVFDKDLPDAQSGWSEAEWATLWAANANRYAGGWVRLGGNAADTNGAIWYGGDYGACSATPCPSGACRDGACTLGKGLRAFFRFTFSCYDASADSTSCADGYTFAVISADNSAATASGGPASGSLGELLGYAGPGPSGLGIAPPKLAVEVDTYPNKGKGKETETNNRHDAGNENHVAVVYWGDDSGRNASYDDNAHGVGANPTAGSTGYFAKAKAASGPNWLEDGEPHALRLELHRTGEGAASGTYRVKVWVDPKASGRDDVTADYAAELPLLDHTTTLAGRYNTGLDVIRFGFTEGTGGGVQTVAVSDFSLDFRR</sequence>
<gene>
    <name evidence="2" type="ORF">C3Y92_16985</name>
</gene>
<keyword evidence="1" id="KW-0472">Membrane</keyword>
<organism evidence="2 3">
    <name type="scientific">Solidesulfovibrio carbinolicus</name>
    <dbReference type="NCBI Taxonomy" id="296842"/>
    <lineage>
        <taxon>Bacteria</taxon>
        <taxon>Pseudomonadati</taxon>
        <taxon>Thermodesulfobacteriota</taxon>
        <taxon>Desulfovibrionia</taxon>
        <taxon>Desulfovibrionales</taxon>
        <taxon>Desulfovibrionaceae</taxon>
        <taxon>Solidesulfovibrio</taxon>
    </lineage>
</organism>
<proteinExistence type="predicted"/>